<sequence>MDFNKFGSSGEYRRDELIRIIEHSVEHLTRGELEALYYDLISKGYIKEGKQ</sequence>
<reference evidence="1" key="1">
    <citation type="submission" date="2021-08" db="EMBL/GenBank/DDBJ databases">
        <title>Prevotella lacticifex sp. nov., isolated from rumen of cow.</title>
        <authorList>
            <person name="Shinkai T."/>
            <person name="Ikeyama N."/>
            <person name="Kumagai M."/>
            <person name="Ohmori H."/>
            <person name="Sakamoto M."/>
            <person name="Ohkuma M."/>
            <person name="Mitsumori M."/>
        </authorList>
    </citation>
    <scope>NUCLEOTIDE SEQUENCE</scope>
    <source>
        <strain evidence="1">DSM 11371</strain>
    </source>
</reference>
<name>A0AA37HX11_SEGBR</name>
<organism evidence="1 2">
    <name type="scientific">Segatella bryantii</name>
    <name type="common">Prevotella bryantii</name>
    <dbReference type="NCBI Taxonomy" id="77095"/>
    <lineage>
        <taxon>Bacteria</taxon>
        <taxon>Pseudomonadati</taxon>
        <taxon>Bacteroidota</taxon>
        <taxon>Bacteroidia</taxon>
        <taxon>Bacteroidales</taxon>
        <taxon>Prevotellaceae</taxon>
        <taxon>Segatella</taxon>
    </lineage>
</organism>
<gene>
    <name evidence="1" type="ORF">PRRU23_08930</name>
</gene>
<dbReference type="Proteomes" id="UP000887043">
    <property type="component" value="Unassembled WGS sequence"/>
</dbReference>
<dbReference type="GeneID" id="72479756"/>
<evidence type="ECO:0000313" key="2">
    <source>
        <dbReference type="Proteomes" id="UP000887043"/>
    </source>
</evidence>
<protein>
    <submittedName>
        <fullName evidence="1">Uncharacterized protein</fullName>
    </submittedName>
</protein>
<dbReference type="AlphaFoldDB" id="A0AA37HX11"/>
<accession>A0AA37HX11</accession>
<dbReference type="RefSeq" id="WP_006282395.1">
    <property type="nucleotide sequence ID" value="NZ_BPTR01000001.1"/>
</dbReference>
<dbReference type="EMBL" id="BPTR01000001">
    <property type="protein sequence ID" value="GJG27193.1"/>
    <property type="molecule type" value="Genomic_DNA"/>
</dbReference>
<proteinExistence type="predicted"/>
<comment type="caution">
    <text evidence="1">The sequence shown here is derived from an EMBL/GenBank/DDBJ whole genome shotgun (WGS) entry which is preliminary data.</text>
</comment>
<evidence type="ECO:0000313" key="1">
    <source>
        <dbReference type="EMBL" id="GJG27193.1"/>
    </source>
</evidence>